<gene>
    <name evidence="2" type="ORF">FISHEDRAFT_59159</name>
</gene>
<protein>
    <submittedName>
        <fullName evidence="2">Uncharacterized protein</fullName>
    </submittedName>
</protein>
<accession>A0A0D7AAS8</accession>
<evidence type="ECO:0000256" key="1">
    <source>
        <dbReference type="SAM" id="MobiDB-lite"/>
    </source>
</evidence>
<dbReference type="Proteomes" id="UP000054144">
    <property type="component" value="Unassembled WGS sequence"/>
</dbReference>
<reference evidence="2 3" key="1">
    <citation type="journal article" date="2015" name="Fungal Genet. Biol.">
        <title>Evolution of novel wood decay mechanisms in Agaricales revealed by the genome sequences of Fistulina hepatica and Cylindrobasidium torrendii.</title>
        <authorList>
            <person name="Floudas D."/>
            <person name="Held B.W."/>
            <person name="Riley R."/>
            <person name="Nagy L.G."/>
            <person name="Koehler G."/>
            <person name="Ransdell A.S."/>
            <person name="Younus H."/>
            <person name="Chow J."/>
            <person name="Chiniquy J."/>
            <person name="Lipzen A."/>
            <person name="Tritt A."/>
            <person name="Sun H."/>
            <person name="Haridas S."/>
            <person name="LaButti K."/>
            <person name="Ohm R.A."/>
            <person name="Kues U."/>
            <person name="Blanchette R.A."/>
            <person name="Grigoriev I.V."/>
            <person name="Minto R.E."/>
            <person name="Hibbett D.S."/>
        </authorList>
    </citation>
    <scope>NUCLEOTIDE SEQUENCE [LARGE SCALE GENOMIC DNA]</scope>
    <source>
        <strain evidence="2 3">ATCC 64428</strain>
    </source>
</reference>
<feature type="region of interest" description="Disordered" evidence="1">
    <location>
        <begin position="230"/>
        <end position="260"/>
    </location>
</feature>
<dbReference type="EMBL" id="KN881856">
    <property type="protein sequence ID" value="KIY48107.1"/>
    <property type="molecule type" value="Genomic_DNA"/>
</dbReference>
<evidence type="ECO:0000313" key="3">
    <source>
        <dbReference type="Proteomes" id="UP000054144"/>
    </source>
</evidence>
<keyword evidence="3" id="KW-1185">Reference proteome</keyword>
<proteinExistence type="predicted"/>
<evidence type="ECO:0000313" key="2">
    <source>
        <dbReference type="EMBL" id="KIY48107.1"/>
    </source>
</evidence>
<dbReference type="AlphaFoldDB" id="A0A0D7AAS8"/>
<name>A0A0D7AAS8_9AGAR</name>
<organism evidence="2 3">
    <name type="scientific">Fistulina hepatica ATCC 64428</name>
    <dbReference type="NCBI Taxonomy" id="1128425"/>
    <lineage>
        <taxon>Eukaryota</taxon>
        <taxon>Fungi</taxon>
        <taxon>Dikarya</taxon>
        <taxon>Basidiomycota</taxon>
        <taxon>Agaricomycotina</taxon>
        <taxon>Agaricomycetes</taxon>
        <taxon>Agaricomycetidae</taxon>
        <taxon>Agaricales</taxon>
        <taxon>Fistulinaceae</taxon>
        <taxon>Fistulina</taxon>
    </lineage>
</organism>
<sequence>MRDRQGFNEDIKKEELWLLIKINWCHELICLNRALAPYLWYREDALNVVNDGLVSALPTQDPLITDNNNLPHGVLFIVELVKILQVWPGAPEGIRTLANSHDEQTWQLDDLHLARRQSFFQEFTHVLTIPSCWLARPTSMLAHTSVVLPGSQVIGMLDSDIPASDLSAEDMSASSSGQAALSSTFLKRKIYYEEDKAIDKSIDKDKGREVKTMPFVDPYTLDYDCNKDDFSDEDPYAPSSDDERHPGHAQKKARKRKGVAEYQENECCYQANMEALHAAGCTKAEIYHINDAKRQH</sequence>
<feature type="compositionally biased region" description="Basic residues" evidence="1">
    <location>
        <begin position="247"/>
        <end position="257"/>
    </location>
</feature>